<comment type="catalytic activity">
    <reaction evidence="13">
        <text>(9Z)-octadecenoyl-[ACP] + H2O = (9Z)-octadecenoate + holo-[ACP] + H(+)</text>
        <dbReference type="Rhea" id="RHEA:15057"/>
        <dbReference type="Rhea" id="RHEA-COMP:9685"/>
        <dbReference type="Rhea" id="RHEA-COMP:9924"/>
        <dbReference type="ChEBI" id="CHEBI:15377"/>
        <dbReference type="ChEBI" id="CHEBI:15378"/>
        <dbReference type="ChEBI" id="CHEBI:30823"/>
        <dbReference type="ChEBI" id="CHEBI:64479"/>
        <dbReference type="ChEBI" id="CHEBI:78783"/>
        <dbReference type="EC" id="3.1.2.14"/>
    </reaction>
</comment>
<dbReference type="OrthoDB" id="4251012at2759"/>
<dbReference type="Gene3D" id="1.20.1050.120">
    <property type="match status" value="1"/>
</dbReference>
<evidence type="ECO:0000256" key="4">
    <source>
        <dbReference type="ARBA" id="ARBA00022801"/>
    </source>
</evidence>
<evidence type="ECO:0000256" key="16">
    <source>
        <dbReference type="PIRNR" id="PIRNR005562"/>
    </source>
</evidence>
<comment type="catalytic activity">
    <reaction evidence="12">
        <text>holo-[ACP] + malonyl-CoA = malonyl-[ACP] + CoA</text>
        <dbReference type="Rhea" id="RHEA:41792"/>
        <dbReference type="Rhea" id="RHEA-COMP:9623"/>
        <dbReference type="Rhea" id="RHEA-COMP:9685"/>
        <dbReference type="ChEBI" id="CHEBI:57287"/>
        <dbReference type="ChEBI" id="CHEBI:57384"/>
        <dbReference type="ChEBI" id="CHEBI:64479"/>
        <dbReference type="ChEBI" id="CHEBI:78449"/>
        <dbReference type="EC" id="2.3.1.39"/>
    </reaction>
</comment>
<gene>
    <name evidence="19" type="ORF">UA08_08750</name>
</gene>
<keyword evidence="3 16" id="KW-0808">Transferase</keyword>
<evidence type="ECO:0000256" key="17">
    <source>
        <dbReference type="PIRSR" id="PIRSR005562-1"/>
    </source>
</evidence>
<dbReference type="SUPFAM" id="SSF51412">
    <property type="entry name" value="Inosine monophosphate dehydrogenase (IMPDH)"/>
    <property type="match status" value="1"/>
</dbReference>
<dbReference type="FunFam" id="3.40.366.10:FF:000006">
    <property type="entry name" value="Fatty acid synthase beta subunit dehydratase"/>
    <property type="match status" value="1"/>
</dbReference>
<keyword evidence="20" id="KW-1185">Reference proteome</keyword>
<evidence type="ECO:0000256" key="8">
    <source>
        <dbReference type="ARBA" id="ARBA00023239"/>
    </source>
</evidence>
<dbReference type="InterPro" id="IPR001227">
    <property type="entry name" value="Ac_transferase_dom_sf"/>
</dbReference>
<evidence type="ECO:0000256" key="11">
    <source>
        <dbReference type="ARBA" id="ARBA00048237"/>
    </source>
</evidence>
<dbReference type="InterPro" id="IPR050830">
    <property type="entry name" value="Fungal_FAS"/>
</dbReference>
<dbReference type="SUPFAM" id="SSF52151">
    <property type="entry name" value="FabD/lysophospholipase-like"/>
    <property type="match status" value="2"/>
</dbReference>
<comment type="similarity">
    <text evidence="2 16">Belongs to the fungal fatty acid synthetase subunit beta family.</text>
</comment>
<dbReference type="GeneID" id="31008506"/>
<feature type="domain" description="Malonyl-CoA:ACP transacylase (MAT)" evidence="18">
    <location>
        <begin position="1659"/>
        <end position="1966"/>
    </location>
</feature>
<accession>A0A225AG55</accession>
<evidence type="ECO:0000313" key="20">
    <source>
        <dbReference type="Proteomes" id="UP000214365"/>
    </source>
</evidence>
<dbReference type="Gene3D" id="3.30.1120.100">
    <property type="match status" value="1"/>
</dbReference>
<evidence type="ECO:0000256" key="3">
    <source>
        <dbReference type="ARBA" id="ARBA00022679"/>
    </source>
</evidence>
<dbReference type="Gene3D" id="3.10.129.10">
    <property type="entry name" value="Hotdog Thioesterase"/>
    <property type="match status" value="1"/>
</dbReference>
<organism evidence="19 20">
    <name type="scientific">Talaromyces atroroseus</name>
    <dbReference type="NCBI Taxonomy" id="1441469"/>
    <lineage>
        <taxon>Eukaryota</taxon>
        <taxon>Fungi</taxon>
        <taxon>Dikarya</taxon>
        <taxon>Ascomycota</taxon>
        <taxon>Pezizomycotina</taxon>
        <taxon>Eurotiomycetes</taxon>
        <taxon>Eurotiomycetidae</taxon>
        <taxon>Eurotiales</taxon>
        <taxon>Trichocomaceae</taxon>
        <taxon>Talaromyces</taxon>
        <taxon>Talaromyces sect. Trachyspermi</taxon>
    </lineage>
</organism>
<evidence type="ECO:0000256" key="9">
    <source>
        <dbReference type="ARBA" id="ARBA00023268"/>
    </source>
</evidence>
<dbReference type="Pfam" id="PF17951">
    <property type="entry name" value="FAS_meander"/>
    <property type="match status" value="1"/>
</dbReference>
<comment type="catalytic activity">
    <reaction evidence="11">
        <text>acetyl-CoA + n malonyl-CoA + 2n NADPH + 4n H(+) = a long-chain-acyl-CoA + n CoA + n CO2 + 2n NADP(+).</text>
        <dbReference type="EC" id="2.3.1.86"/>
    </reaction>
</comment>
<keyword evidence="7 16" id="KW-0520">NAD</keyword>
<dbReference type="InterPro" id="IPR013785">
    <property type="entry name" value="Aldolase_TIM"/>
</dbReference>
<dbReference type="InterPro" id="IPR029069">
    <property type="entry name" value="HotDog_dom_sf"/>
</dbReference>
<evidence type="ECO:0000259" key="18">
    <source>
        <dbReference type="SMART" id="SM00827"/>
    </source>
</evidence>
<dbReference type="Gene3D" id="6.20.240.10">
    <property type="match status" value="1"/>
</dbReference>
<keyword evidence="4 16" id="KW-0378">Hydrolase</keyword>
<dbReference type="PIRSF" id="PIRSF005562">
    <property type="entry name" value="FAS_yeast_beta"/>
    <property type="match status" value="1"/>
</dbReference>
<evidence type="ECO:0000256" key="13">
    <source>
        <dbReference type="ARBA" id="ARBA00048536"/>
    </source>
</evidence>
<dbReference type="InterPro" id="IPR014043">
    <property type="entry name" value="Acyl_transferase_dom"/>
</dbReference>
<dbReference type="GO" id="GO:0004313">
    <property type="term" value="F:[acyl-carrier-protein] S-acetyltransferase activity"/>
    <property type="evidence" value="ECO:0007669"/>
    <property type="project" value="UniProtKB-EC"/>
</dbReference>
<evidence type="ECO:0000256" key="12">
    <source>
        <dbReference type="ARBA" id="ARBA00048462"/>
    </source>
</evidence>
<dbReference type="GO" id="GO:0004321">
    <property type="term" value="F:fatty-acyl-CoA synthase activity"/>
    <property type="evidence" value="ECO:0007669"/>
    <property type="project" value="UniProtKB-EC"/>
</dbReference>
<keyword evidence="9" id="KW-0511">Multifunctional enzyme</keyword>
<dbReference type="InterPro" id="IPR016452">
    <property type="entry name" value="Fas1/AflB-like"/>
</dbReference>
<evidence type="ECO:0000256" key="5">
    <source>
        <dbReference type="ARBA" id="ARBA00022857"/>
    </source>
</evidence>
<dbReference type="Gene3D" id="3.40.366.10">
    <property type="entry name" value="Malonyl-Coenzyme A Acyl Carrier Protein, domain 2"/>
    <property type="match status" value="3"/>
</dbReference>
<evidence type="ECO:0000256" key="15">
    <source>
        <dbReference type="ARBA" id="ARBA00048835"/>
    </source>
</evidence>
<name>A0A225AG55_TALAT</name>
<dbReference type="Pfam" id="PF01575">
    <property type="entry name" value="MaoC_dehydratas"/>
    <property type="match status" value="1"/>
</dbReference>
<evidence type="ECO:0000256" key="6">
    <source>
        <dbReference type="ARBA" id="ARBA00023002"/>
    </source>
</evidence>
<dbReference type="InterPro" id="IPR013565">
    <property type="entry name" value="Fas1/AflB-like_central"/>
</dbReference>
<evidence type="ECO:0000256" key="14">
    <source>
        <dbReference type="ARBA" id="ARBA00048572"/>
    </source>
</evidence>
<dbReference type="GO" id="GO:0006633">
    <property type="term" value="P:fatty acid biosynthetic process"/>
    <property type="evidence" value="ECO:0007669"/>
    <property type="project" value="InterPro"/>
</dbReference>
<comment type="caution">
    <text evidence="19">The sequence shown here is derived from an EMBL/GenBank/DDBJ whole genome shotgun (WGS) entry which is preliminary data.</text>
</comment>
<proteinExistence type="inferred from homology"/>
<evidence type="ECO:0000256" key="10">
    <source>
        <dbReference type="ARBA" id="ARBA00033756"/>
    </source>
</evidence>
<evidence type="ECO:0000256" key="1">
    <source>
        <dbReference type="ARBA" id="ARBA00001055"/>
    </source>
</evidence>
<dbReference type="InterPro" id="IPR002539">
    <property type="entry name" value="MaoC-like_dom"/>
</dbReference>
<evidence type="ECO:0000313" key="19">
    <source>
        <dbReference type="EMBL" id="OKL55968.1"/>
    </source>
</evidence>
<comment type="subunit">
    <text evidence="10">[Alpha(6)beta(6)] hexamers of two multifunctional subunits (alpha and beta).</text>
</comment>
<sequence>MDIPTPSMKYSTPSTAGGDIDLYPQTTFTLIYKNLSYSTPLSGNHAVELSQHKAAFLSSLGTTQQGDPNSIESLLLRFFQFLIDSQVSAVFITPLVSAFHKDFLILNEIHSVIASLPEPKDVQRSMLRTYYTTLLVCGLSIEAHSGHSALFKEAERESVKLVALFGGQGASNPRCFKELVEIYEAYSPLLETLIRTIDNVLFELCVSPDTYDFFRGREIRLLSWLQSPETVPSDQFLASAPVSFPIHGLVALAHWFVVCKLLGKTPGDIRSLLGGASGHSQGIIIGAAISASESWSSFYENSITATKLLFWTGYESHHAAPRVALTAAAVEESKSHGEGQPSSMLFVSGLSGAEVSPLLAKCNQDLPEDQNIYLALSNAKTSHTIAGAASSLIRFTKLLRAVGVGRDVDQSRMPFDKRKPVIETQFLPISAPFHTPYLAEAGARIKSRLSSSSIDIKQLAIPVYDTRDGTNLAATVEGDLVPYLVDALTVQPVDWVATLSSSRYTHVLAFGKTVADMVASNVTGKGVQIISATELTTSNPQFGSKRDLFNPHLSESFLSPRSWEEEFQPRLVRSQNGSVKIQTKLTMLLDMPPIMVAGMTPTTVPWDFVSAVINAGYHAELAGGGYFNAETMTTAINKLIESVQPGKGITCNLIYASPQAMQWQIAMLRRLARNGQPIDGLTIGAGVPSLDVVKEWITTLGLRHISFKPGSEDAIQRVLEIAKAHPDFPIIIQWTGGRGGGHHSYEDFHAPILRLYGKIRQHPNTVLVAGSGFGDGEGSYPYLTGSWSLKYGYAKMPFDGILVGSRVMAAKEAHTSLPVKQLICDIPGTHDGKWTDSYKRPVGGIVTVQSEMGQPIHKIASRGVLLWKEMDDTVFSLPRAKQQEAIQKRKAHIIRKLNDDFAKPWFGQNSKGEVVELSEMTYMEVISRLINLMYLPQNSRWIDSSYAALVGDVAIRSLERLGVFSEIDTSKPEQIKDIFSRKFPQAKDTIIHPEDVSWFLERCRRRGQKPTNFIPVLDENLSTWFKKDSLWQSENIESVIDQDPGRICILHGPVAAQYSQQVDEPVGEILGGINNSWISLLTDEFYGHKEVPVEEPLESLFALSPANLDVVEHDQRTTIRASTGAISPTNVEVLQYLASRTEGWMRSIFLSESILQGRTKRSNFFKASFQLDGDKSVHIDRANSEIILETAKGEKRKTLISLSSPDGVSINAQIIHHVPVSDVPVPLHFKFNYDRNNTLFPLSEELQDRDRQIKSFYSRLWLGSDVKNSLGLYSTFGGYRTVLSHEVLQQWTTSVGLSHSNDRLVASNTGSFPLNATIIPAWEALVQPLMVPEIDGDLLRLVHLSIEFQLLAGSKPLQVGETVEVTSTIESIVIDDPGKVVTVRAVISRDNQHAVAIISKFLIRGSFPDFTGTFERSTQPDLLFTVSSSIDNAVLRSRPWLKLDNEDVNLVGETLLFRVLSFSTYKSEKVFGTLRTTGDVFIQHPRQGLRRIGHVNFDATDAHGNPVIDFLTRKGTLSAKRHALENPGWSGPSTQTLKMPFEMEVYARVSKDYNPIHVSPIFAAVANLPGTIVHGMYTSAVASAALDQVSNDFYHLRTRRYTVSFVDMVLPGEEVRFKYRHIAMLEGKMVVQIQAFKIATGDRVLEGEAELEQVPTAYVFTGQGSQFQGMGMDLYKSSPVARKIWDDIDRYLLNSYGWSVFNIVQENPKSITIHFSGKRGRAIRDRYLAMTVNGVGPDGQKVSIPLLSGLTPSTRFITFKEPRGLLYATQFAQPIIALLEKATFEDMKANGFVQQGAMFAGHSLGEFGALSCLAEYLPFEHQMDVAFYRGLTMQNAVKRDERGASDFSMVAVNPGRVKKDAFNDAALRQLVDIIASESQKLLEIVNLNVEGEQYVCTGHNANLHALGEILNALSRSANNDIALWAQESALSGNEPSPSTITINSLVKTAIHTAHALPTPITLSRGQATIPLQGIDVPFHSSHLRPGVAEWREFLLRRIRVENVRPDDLLGKFVPNLMGRPFSLEREYIAEAKKLTGSDILQRRLDEGVAF</sequence>
<dbReference type="Pfam" id="PF08354">
    <property type="entry name" value="Fas1-AflB-like_hel"/>
    <property type="match status" value="1"/>
</dbReference>
<dbReference type="Pfam" id="PF22235">
    <property type="entry name" value="FAS1_thioest_ins"/>
    <property type="match status" value="1"/>
</dbReference>
<protein>
    <recommendedName>
        <fullName evidence="18">Malonyl-CoA:ACP transacylase (MAT) domain-containing protein</fullName>
    </recommendedName>
</protein>
<comment type="catalytic activity">
    <reaction evidence="15">
        <text>holo-[ACP] + acetyl-CoA = acetyl-[ACP] + CoA</text>
        <dbReference type="Rhea" id="RHEA:41788"/>
        <dbReference type="Rhea" id="RHEA-COMP:9621"/>
        <dbReference type="Rhea" id="RHEA-COMP:9685"/>
        <dbReference type="ChEBI" id="CHEBI:57287"/>
        <dbReference type="ChEBI" id="CHEBI:57288"/>
        <dbReference type="ChEBI" id="CHEBI:64479"/>
        <dbReference type="ChEBI" id="CHEBI:78446"/>
        <dbReference type="EC" id="2.3.1.38"/>
    </reaction>
</comment>
<dbReference type="GO" id="GO:0004314">
    <property type="term" value="F:[acyl-carrier-protein] S-malonyltransferase activity"/>
    <property type="evidence" value="ECO:0007669"/>
    <property type="project" value="UniProtKB-EC"/>
</dbReference>
<reference evidence="19 20" key="1">
    <citation type="submission" date="2015-06" db="EMBL/GenBank/DDBJ databases">
        <title>Talaromyces atroroseus IBT 11181 draft genome.</title>
        <authorList>
            <person name="Rasmussen K.B."/>
            <person name="Rasmussen S."/>
            <person name="Petersen B."/>
            <person name="Sicheritz-Ponten T."/>
            <person name="Mortensen U.H."/>
            <person name="Thrane U."/>
        </authorList>
    </citation>
    <scope>NUCLEOTIDE SEQUENCE [LARGE SCALE GENOMIC DNA]</scope>
    <source>
        <strain evidence="19 20">IBT 11181</strain>
    </source>
</reference>
<dbReference type="Pfam" id="PF16073">
    <property type="entry name" value="SAT"/>
    <property type="match status" value="1"/>
</dbReference>
<dbReference type="PANTHER" id="PTHR10982">
    <property type="entry name" value="MALONYL COA-ACYL CARRIER PROTEIN TRANSACYLASE"/>
    <property type="match status" value="1"/>
</dbReference>
<evidence type="ECO:0000256" key="2">
    <source>
        <dbReference type="ARBA" id="ARBA00010009"/>
    </source>
</evidence>
<comment type="catalytic activity">
    <reaction evidence="14">
        <text>a 2,3-saturated acyl-[ACP] + NAD(+) = a (2E)-enoyl-[ACP] + NADH + H(+)</text>
        <dbReference type="Rhea" id="RHEA:10240"/>
        <dbReference type="Rhea" id="RHEA-COMP:9925"/>
        <dbReference type="Rhea" id="RHEA-COMP:9926"/>
        <dbReference type="ChEBI" id="CHEBI:15378"/>
        <dbReference type="ChEBI" id="CHEBI:57540"/>
        <dbReference type="ChEBI" id="CHEBI:57945"/>
        <dbReference type="ChEBI" id="CHEBI:78784"/>
        <dbReference type="ChEBI" id="CHEBI:78785"/>
        <dbReference type="EC" id="1.3.1.9"/>
    </reaction>
</comment>
<dbReference type="InterPro" id="IPR016035">
    <property type="entry name" value="Acyl_Trfase/lysoPLipase"/>
</dbReference>
<dbReference type="Gene3D" id="1.20.930.70">
    <property type="match status" value="1"/>
</dbReference>
<dbReference type="Gene3D" id="3.30.70.3330">
    <property type="match status" value="1"/>
</dbReference>
<dbReference type="SUPFAM" id="SSF54637">
    <property type="entry name" value="Thioesterase/thiol ester dehydrase-isomerase"/>
    <property type="match status" value="2"/>
</dbReference>
<feature type="active site" description="For acetyltransferase activity" evidence="17">
    <location>
        <position position="280"/>
    </location>
</feature>
<dbReference type="CDD" id="cd03447">
    <property type="entry name" value="FAS_MaoC"/>
    <property type="match status" value="1"/>
</dbReference>
<dbReference type="RefSeq" id="XP_020116089.1">
    <property type="nucleotide sequence ID" value="XM_020263648.1"/>
</dbReference>
<dbReference type="GO" id="GO:0004312">
    <property type="term" value="F:fatty acid synthase activity"/>
    <property type="evidence" value="ECO:0007669"/>
    <property type="project" value="InterPro"/>
</dbReference>
<dbReference type="STRING" id="1441469.A0A225AG55"/>
<keyword evidence="5 16" id="KW-0521">NADP</keyword>
<dbReference type="EMBL" id="LFMY01000016">
    <property type="protein sequence ID" value="OKL55968.1"/>
    <property type="molecule type" value="Genomic_DNA"/>
</dbReference>
<dbReference type="Gene3D" id="6.10.60.10">
    <property type="match status" value="1"/>
</dbReference>
<dbReference type="GO" id="GO:0005835">
    <property type="term" value="C:fatty acid synthase complex"/>
    <property type="evidence" value="ECO:0007669"/>
    <property type="project" value="UniProtKB-UniRule"/>
</dbReference>
<dbReference type="PANTHER" id="PTHR10982:SF21">
    <property type="entry name" value="FATTY ACID SYNTHASE SUBUNIT BETA"/>
    <property type="match status" value="1"/>
</dbReference>
<dbReference type="InterPro" id="IPR040883">
    <property type="entry name" value="FAS_meander"/>
</dbReference>
<dbReference type="Gene3D" id="3.20.20.70">
    <property type="entry name" value="Aldolase class I"/>
    <property type="match status" value="1"/>
</dbReference>
<dbReference type="InterPro" id="IPR032088">
    <property type="entry name" value="SAT"/>
</dbReference>
<keyword evidence="6 16" id="KW-0560">Oxidoreductase</keyword>
<dbReference type="Pfam" id="PF00698">
    <property type="entry name" value="Acyl_transf_1"/>
    <property type="match status" value="1"/>
</dbReference>
<comment type="catalytic activity">
    <reaction evidence="1">
        <text>a (3R)-hydroxyacyl-[ACP] = a (2E)-enoyl-[ACP] + H2O</text>
        <dbReference type="Rhea" id="RHEA:13097"/>
        <dbReference type="Rhea" id="RHEA-COMP:9925"/>
        <dbReference type="Rhea" id="RHEA-COMP:9945"/>
        <dbReference type="ChEBI" id="CHEBI:15377"/>
        <dbReference type="ChEBI" id="CHEBI:78784"/>
        <dbReference type="ChEBI" id="CHEBI:78827"/>
        <dbReference type="EC" id="4.2.1.59"/>
    </reaction>
</comment>
<dbReference type="FunFam" id="3.20.20.70:FF:000078">
    <property type="entry name" value="Fatty acid synthase beta subunit dehydratase"/>
    <property type="match status" value="1"/>
</dbReference>
<dbReference type="GO" id="GO:0004318">
    <property type="term" value="F:enoyl-[acyl-carrier-protein] reductase (NADH) activity"/>
    <property type="evidence" value="ECO:0007669"/>
    <property type="project" value="UniProtKB-UniRule"/>
</dbReference>
<keyword evidence="8" id="KW-0456">Lyase</keyword>
<dbReference type="Gene3D" id="6.10.140.1400">
    <property type="match status" value="1"/>
</dbReference>
<dbReference type="SMART" id="SM00827">
    <property type="entry name" value="PKS_AT"/>
    <property type="match status" value="1"/>
</dbReference>
<dbReference type="GO" id="GO:0016297">
    <property type="term" value="F:fatty acyl-[ACP] hydrolase activity"/>
    <property type="evidence" value="ECO:0007669"/>
    <property type="project" value="UniProtKB-EC"/>
</dbReference>
<dbReference type="GO" id="GO:0019171">
    <property type="term" value="F:(3R)-hydroxyacyl-[acyl-carrier-protein] dehydratase activity"/>
    <property type="evidence" value="ECO:0007669"/>
    <property type="project" value="UniProtKB-EC"/>
</dbReference>
<feature type="active site" description="For malonyltransferase activity" evidence="17">
    <location>
        <position position="1803"/>
    </location>
</feature>
<dbReference type="Proteomes" id="UP000214365">
    <property type="component" value="Unassembled WGS sequence"/>
</dbReference>
<dbReference type="PRINTS" id="PR01483">
    <property type="entry name" value="FASYNTHASE"/>
</dbReference>
<dbReference type="InterPro" id="IPR003965">
    <property type="entry name" value="Fatty_acid_synthase"/>
</dbReference>
<evidence type="ECO:0000256" key="7">
    <source>
        <dbReference type="ARBA" id="ARBA00023027"/>
    </source>
</evidence>